<feature type="compositionally biased region" description="Polar residues" evidence="1">
    <location>
        <begin position="70"/>
        <end position="90"/>
    </location>
</feature>
<feature type="compositionally biased region" description="Basic and acidic residues" evidence="1">
    <location>
        <begin position="185"/>
        <end position="195"/>
    </location>
</feature>
<dbReference type="Proteomes" id="UP001276659">
    <property type="component" value="Unassembled WGS sequence"/>
</dbReference>
<feature type="compositionally biased region" description="Polar residues" evidence="1">
    <location>
        <begin position="430"/>
        <end position="440"/>
    </location>
</feature>
<feature type="compositionally biased region" description="Acidic residues" evidence="1">
    <location>
        <begin position="576"/>
        <end position="588"/>
    </location>
</feature>
<feature type="compositionally biased region" description="Basic and acidic residues" evidence="1">
    <location>
        <begin position="830"/>
        <end position="850"/>
    </location>
</feature>
<feature type="compositionally biased region" description="Basic and acidic residues" evidence="1">
    <location>
        <begin position="589"/>
        <end position="606"/>
    </location>
</feature>
<accession>A0AAE0DDY9</accession>
<feature type="region of interest" description="Disordered" evidence="1">
    <location>
        <begin position="500"/>
        <end position="606"/>
    </location>
</feature>
<feature type="compositionally biased region" description="Basic and acidic residues" evidence="1">
    <location>
        <begin position="32"/>
        <end position="41"/>
    </location>
</feature>
<evidence type="ECO:0008006" key="4">
    <source>
        <dbReference type="Google" id="ProtNLM"/>
    </source>
</evidence>
<dbReference type="Pfam" id="PF11489">
    <property type="entry name" value="Aim21"/>
    <property type="match status" value="1"/>
</dbReference>
<sequence length="1152" mass="123785">MSVPQIPPRPVRSQQQQQHPTLAPSDIPKIPPRPDQRRSSERSQSPNRNHFPRSPLNEAPLGMSLGMTLGNKSGSMYGSGSQNASSSNLDLPQRPPSVSLPSIGQEGNEYADIGYKPDALNKENEAVDTTGGEPYETRNVGSDLPLHAPKPSFSNSTAKRRVSAVTRTDSTQAAAAGYGKAPTPSDDKNPHDRVLKPKVSFRTVSSASTERPGSSQTEEDHGIPEIGQRVPMYPDAGDVQAPSPSPFQQAFPAGIGYHNAGMQKPSRHHRRTPSGREILPPGSYGMHGHGVVAADQFEKSWYEKHPEALEMEEPAYGPGIGGGRGEWALSSDDLNKLVRETSSKDSLEFAEVRTIRLANVTSLESGPNTPGLPKEELGYSYMAAEEKMNSPSYKPTHSNHSQPHVESPLRKASFPVDAETEYGLEKKQSHTSSRFSSDNALDSETEDDEGPLAPATTRKGTIYRNGYDGAKEDEGFLMEERGYGVPILASDEVARTPYNEYLQPAVSPTQSRRGSAYYTGPDNDAFHPSGIRIGSRSGSASNSRPPSRPGSVHSLQGLSRFSTHDDDHESMHTPLEDVDEYEPLFPDEDGNKERRPVTAADRLKLREQMKRFPSKDIWEDTPNSLQLQATVETPEPANEQPDPMLKATATVFETPEQESARKGEISEDDKVRLIPREERLAKSHFKPHLRDEMRRPGLAQRFPSRDIWEDSPDSACLETTVGDVPSQDPRSPTDEGLEAGAVVSTSGAPNQGIIAGDQPRDNATVGAAVAKPTIPPRPNKDKAPAPATDLGIQPPPSVPARPPRRLHQVPPADAQVPIAPSKLSETSPTDAKRLSPTEARKAPVLPERKSQLSTHPAKPVSRETSETVSLSKIASASSDGGSDQGRDLASPPLAPKPKPAVPARPAGGKIASLKAGFLSDLDSRLKLGPQGPKPQEKAEPEIEEEKAPLADARKGRAKGPTRRKPVAPSATETAMPGAREEGKATARNWGIQEPWTVWQHDGALRVGHETHSAPKSEPMTLGDMSKAARAPASTSQADGAEDAKYMQQAKQAVEEPLAAMEPLSHEKVAAPETAESSAPAAEAGDPVAKETGKETESLSSSPSTVISPITTSTQSQTGEKTMTVNPGTEEEEKTTAIVGGEAQGGDAIVRED</sequence>
<feature type="region of interest" description="Disordered" evidence="1">
    <location>
        <begin position="1065"/>
        <end position="1152"/>
    </location>
</feature>
<feature type="compositionally biased region" description="Low complexity" evidence="1">
    <location>
        <begin position="1070"/>
        <end position="1083"/>
    </location>
</feature>
<feature type="compositionally biased region" description="Polar residues" evidence="1">
    <location>
        <begin position="359"/>
        <end position="368"/>
    </location>
</feature>
<feature type="compositionally biased region" description="Polar residues" evidence="1">
    <location>
        <begin position="202"/>
        <end position="216"/>
    </location>
</feature>
<evidence type="ECO:0000313" key="3">
    <source>
        <dbReference type="Proteomes" id="UP001276659"/>
    </source>
</evidence>
<dbReference type="AlphaFoldDB" id="A0AAE0DDY9"/>
<feature type="region of interest" description="Disordered" evidence="1">
    <location>
        <begin position="683"/>
        <end position="993"/>
    </location>
</feature>
<name>A0AAE0DDY9_9LECA</name>
<feature type="compositionally biased region" description="Pro residues" evidence="1">
    <location>
        <begin position="1"/>
        <end position="10"/>
    </location>
</feature>
<reference evidence="2" key="1">
    <citation type="submission" date="2022-11" db="EMBL/GenBank/DDBJ databases">
        <title>Chromosomal genome sequence assembly and mating type (MAT) locus characterization of the leprose asexual lichenized fungus Lepraria neglecta (Nyl.) Erichsen.</title>
        <authorList>
            <person name="Allen J.L."/>
            <person name="Pfeffer B."/>
        </authorList>
    </citation>
    <scope>NUCLEOTIDE SEQUENCE</scope>
    <source>
        <strain evidence="2">Allen 5258</strain>
    </source>
</reference>
<organism evidence="2 3">
    <name type="scientific">Lepraria neglecta</name>
    <dbReference type="NCBI Taxonomy" id="209136"/>
    <lineage>
        <taxon>Eukaryota</taxon>
        <taxon>Fungi</taxon>
        <taxon>Dikarya</taxon>
        <taxon>Ascomycota</taxon>
        <taxon>Pezizomycotina</taxon>
        <taxon>Lecanoromycetes</taxon>
        <taxon>OSLEUM clade</taxon>
        <taxon>Lecanoromycetidae</taxon>
        <taxon>Lecanorales</taxon>
        <taxon>Lecanorineae</taxon>
        <taxon>Stereocaulaceae</taxon>
        <taxon>Lepraria</taxon>
    </lineage>
</organism>
<gene>
    <name evidence="2" type="ORF">OEA41_010569</name>
</gene>
<protein>
    <recommendedName>
        <fullName evidence="4">Altered inheritance of mitochondria protein 21</fullName>
    </recommendedName>
</protein>
<feature type="compositionally biased region" description="Basic and acidic residues" evidence="1">
    <location>
        <begin position="934"/>
        <end position="954"/>
    </location>
</feature>
<dbReference type="InterPro" id="IPR021582">
    <property type="entry name" value="Aim21"/>
</dbReference>
<feature type="region of interest" description="Disordered" evidence="1">
    <location>
        <begin position="357"/>
        <end position="469"/>
    </location>
</feature>
<feature type="compositionally biased region" description="Pro residues" evidence="1">
    <location>
        <begin position="892"/>
        <end position="902"/>
    </location>
</feature>
<feature type="compositionally biased region" description="Basic and acidic residues" evidence="1">
    <location>
        <begin position="562"/>
        <end position="575"/>
    </location>
</feature>
<feature type="compositionally biased region" description="Low complexity" evidence="1">
    <location>
        <begin position="528"/>
        <end position="551"/>
    </location>
</feature>
<feature type="compositionally biased region" description="Acidic residues" evidence="1">
    <location>
        <begin position="441"/>
        <end position="450"/>
    </location>
</feature>
<dbReference type="EMBL" id="JASNWA010000011">
    <property type="protein sequence ID" value="KAK3167442.1"/>
    <property type="molecule type" value="Genomic_DNA"/>
</dbReference>
<feature type="compositionally biased region" description="Basic residues" evidence="1">
    <location>
        <begin position="955"/>
        <end position="965"/>
    </location>
</feature>
<feature type="compositionally biased region" description="Basic and acidic residues" evidence="1">
    <location>
        <begin position="1087"/>
        <end position="1096"/>
    </location>
</feature>
<comment type="caution">
    <text evidence="2">The sequence shown here is derived from an EMBL/GenBank/DDBJ whole genome shotgun (WGS) entry which is preliminary data.</text>
</comment>
<feature type="compositionally biased region" description="Polar residues" evidence="1">
    <location>
        <begin position="389"/>
        <end position="404"/>
    </location>
</feature>
<feature type="compositionally biased region" description="Low complexity" evidence="1">
    <location>
        <begin position="1097"/>
        <end position="1117"/>
    </location>
</feature>
<proteinExistence type="predicted"/>
<evidence type="ECO:0000313" key="2">
    <source>
        <dbReference type="EMBL" id="KAK3167442.1"/>
    </source>
</evidence>
<evidence type="ECO:0000256" key="1">
    <source>
        <dbReference type="SAM" id="MobiDB-lite"/>
    </source>
</evidence>
<feature type="region of interest" description="Disordered" evidence="1">
    <location>
        <begin position="1"/>
        <end position="289"/>
    </location>
</feature>
<keyword evidence="3" id="KW-1185">Reference proteome</keyword>
<feature type="region of interest" description="Disordered" evidence="1">
    <location>
        <begin position="1008"/>
        <end position="1052"/>
    </location>
</feature>